<comment type="caution">
    <text evidence="3">The sequence shown here is derived from an EMBL/GenBank/DDBJ whole genome shotgun (WGS) entry which is preliminary data.</text>
</comment>
<protein>
    <submittedName>
        <fullName evidence="3">Uncharacterized protein</fullName>
    </submittedName>
</protein>
<proteinExistence type="predicted"/>
<feature type="region of interest" description="Disordered" evidence="1">
    <location>
        <begin position="23"/>
        <end position="50"/>
    </location>
</feature>
<evidence type="ECO:0000256" key="1">
    <source>
        <dbReference type="SAM" id="MobiDB-lite"/>
    </source>
</evidence>
<accession>A0A433D508</accession>
<feature type="signal peptide" evidence="2">
    <location>
        <begin position="1"/>
        <end position="19"/>
    </location>
</feature>
<organism evidence="3 4">
    <name type="scientific">Jimgerdemannia flammicorona</name>
    <dbReference type="NCBI Taxonomy" id="994334"/>
    <lineage>
        <taxon>Eukaryota</taxon>
        <taxon>Fungi</taxon>
        <taxon>Fungi incertae sedis</taxon>
        <taxon>Mucoromycota</taxon>
        <taxon>Mucoromycotina</taxon>
        <taxon>Endogonomycetes</taxon>
        <taxon>Endogonales</taxon>
        <taxon>Endogonaceae</taxon>
        <taxon>Jimgerdemannia</taxon>
    </lineage>
</organism>
<feature type="compositionally biased region" description="Basic and acidic residues" evidence="1">
    <location>
        <begin position="23"/>
        <end position="36"/>
    </location>
</feature>
<dbReference type="EMBL" id="RBNI01006561">
    <property type="protein sequence ID" value="RUP45937.1"/>
    <property type="molecule type" value="Genomic_DNA"/>
</dbReference>
<dbReference type="Proteomes" id="UP000268093">
    <property type="component" value="Unassembled WGS sequence"/>
</dbReference>
<evidence type="ECO:0000313" key="3">
    <source>
        <dbReference type="EMBL" id="RUP45937.1"/>
    </source>
</evidence>
<feature type="chain" id="PRO_5019091290" evidence="2">
    <location>
        <begin position="20"/>
        <end position="155"/>
    </location>
</feature>
<gene>
    <name evidence="3" type="ORF">BC936DRAFT_147544</name>
</gene>
<name>A0A433D508_9FUNG</name>
<reference evidence="3 4" key="1">
    <citation type="journal article" date="2018" name="New Phytol.">
        <title>Phylogenomics of Endogonaceae and evolution of mycorrhizas within Mucoromycota.</title>
        <authorList>
            <person name="Chang Y."/>
            <person name="Desiro A."/>
            <person name="Na H."/>
            <person name="Sandor L."/>
            <person name="Lipzen A."/>
            <person name="Clum A."/>
            <person name="Barry K."/>
            <person name="Grigoriev I.V."/>
            <person name="Martin F.M."/>
            <person name="Stajich J.E."/>
            <person name="Smith M.E."/>
            <person name="Bonito G."/>
            <person name="Spatafora J.W."/>
        </authorList>
    </citation>
    <scope>NUCLEOTIDE SEQUENCE [LARGE SCALE GENOMIC DNA]</scope>
    <source>
        <strain evidence="3 4">GMNB39</strain>
    </source>
</reference>
<keyword evidence="2" id="KW-0732">Signal</keyword>
<dbReference type="AlphaFoldDB" id="A0A433D508"/>
<sequence length="155" mass="16778">MKLSSITALLALLAIVAQALPTERRGNDDSDPHDEGPGSDSSHDSSNGNDSPLKCPVIHYDPVVDRAPARICPNMTSACPVYNNYAGILNFTCYGEADEIAGSKIWYRTTIGVWIHSWYIGAPCSSVPYIPSLVDDLSECCQGDYNPKTPHPPEP</sequence>
<keyword evidence="4" id="KW-1185">Reference proteome</keyword>
<feature type="compositionally biased region" description="Low complexity" evidence="1">
    <location>
        <begin position="38"/>
        <end position="50"/>
    </location>
</feature>
<evidence type="ECO:0000313" key="4">
    <source>
        <dbReference type="Proteomes" id="UP000268093"/>
    </source>
</evidence>
<evidence type="ECO:0000256" key="2">
    <source>
        <dbReference type="SAM" id="SignalP"/>
    </source>
</evidence>